<feature type="region of interest" description="Disordered" evidence="5">
    <location>
        <begin position="586"/>
        <end position="621"/>
    </location>
</feature>
<evidence type="ECO:0000313" key="6">
    <source>
        <dbReference type="EMBL" id="EDW17681.2"/>
    </source>
</evidence>
<dbReference type="OrthoDB" id="18145at2759"/>
<evidence type="ECO:0000256" key="4">
    <source>
        <dbReference type="ARBA" id="ARBA00023242"/>
    </source>
</evidence>
<evidence type="ECO:0000256" key="5">
    <source>
        <dbReference type="SAM" id="MobiDB-lite"/>
    </source>
</evidence>
<dbReference type="Proteomes" id="UP000009192">
    <property type="component" value="Unassembled WGS sequence"/>
</dbReference>
<keyword evidence="7" id="KW-1185">Reference proteome</keyword>
<protein>
    <recommendedName>
        <fullName evidence="3">Integrator complex subunit 10</fullName>
    </recommendedName>
</protein>
<dbReference type="InterPro" id="IPR026164">
    <property type="entry name" value="Int_cplx_su10"/>
</dbReference>
<evidence type="ECO:0000313" key="7">
    <source>
        <dbReference type="Proteomes" id="UP000009192"/>
    </source>
</evidence>
<reference evidence="6 7" key="1">
    <citation type="journal article" date="2007" name="Nature">
        <title>Evolution of genes and genomes on the Drosophila phylogeny.</title>
        <authorList>
            <consortium name="Drosophila 12 Genomes Consortium"/>
            <person name="Clark A.G."/>
            <person name="Eisen M.B."/>
            <person name="Smith D.R."/>
            <person name="Bergman C.M."/>
            <person name="Oliver B."/>
            <person name="Markow T.A."/>
            <person name="Kaufman T.C."/>
            <person name="Kellis M."/>
            <person name="Gelbart W."/>
            <person name="Iyer V.N."/>
            <person name="Pollard D.A."/>
            <person name="Sackton T.B."/>
            <person name="Larracuente A.M."/>
            <person name="Singh N.D."/>
            <person name="Abad J.P."/>
            <person name="Abt D.N."/>
            <person name="Adryan B."/>
            <person name="Aguade M."/>
            <person name="Akashi H."/>
            <person name="Anderson W.W."/>
            <person name="Aquadro C.F."/>
            <person name="Ardell D.H."/>
            <person name="Arguello R."/>
            <person name="Artieri C.G."/>
            <person name="Barbash D.A."/>
            <person name="Barker D."/>
            <person name="Barsanti P."/>
            <person name="Batterham P."/>
            <person name="Batzoglou S."/>
            <person name="Begun D."/>
            <person name="Bhutkar A."/>
            <person name="Blanco E."/>
            <person name="Bosak S.A."/>
            <person name="Bradley R.K."/>
            <person name="Brand A.D."/>
            <person name="Brent M.R."/>
            <person name="Brooks A.N."/>
            <person name="Brown R.H."/>
            <person name="Butlin R.K."/>
            <person name="Caggese C."/>
            <person name="Calvi B.R."/>
            <person name="Bernardo de Carvalho A."/>
            <person name="Caspi A."/>
            <person name="Castrezana S."/>
            <person name="Celniker S.E."/>
            <person name="Chang J.L."/>
            <person name="Chapple C."/>
            <person name="Chatterji S."/>
            <person name="Chinwalla A."/>
            <person name="Civetta A."/>
            <person name="Clifton S.W."/>
            <person name="Comeron J.M."/>
            <person name="Costello J.C."/>
            <person name="Coyne J.A."/>
            <person name="Daub J."/>
            <person name="David R.G."/>
            <person name="Delcher A.L."/>
            <person name="Delehaunty K."/>
            <person name="Do C.B."/>
            <person name="Ebling H."/>
            <person name="Edwards K."/>
            <person name="Eickbush T."/>
            <person name="Evans J.D."/>
            <person name="Filipski A."/>
            <person name="Findeiss S."/>
            <person name="Freyhult E."/>
            <person name="Fulton L."/>
            <person name="Fulton R."/>
            <person name="Garcia A.C."/>
            <person name="Gardiner A."/>
            <person name="Garfield D.A."/>
            <person name="Garvin B.E."/>
            <person name="Gibson G."/>
            <person name="Gilbert D."/>
            <person name="Gnerre S."/>
            <person name="Godfrey J."/>
            <person name="Good R."/>
            <person name="Gotea V."/>
            <person name="Gravely B."/>
            <person name="Greenberg A.J."/>
            <person name="Griffiths-Jones S."/>
            <person name="Gross S."/>
            <person name="Guigo R."/>
            <person name="Gustafson E.A."/>
            <person name="Haerty W."/>
            <person name="Hahn M.W."/>
            <person name="Halligan D.L."/>
            <person name="Halpern A.L."/>
            <person name="Halter G.M."/>
            <person name="Han M.V."/>
            <person name="Heger A."/>
            <person name="Hillier L."/>
            <person name="Hinrichs A.S."/>
            <person name="Holmes I."/>
            <person name="Hoskins R.A."/>
            <person name="Hubisz M.J."/>
            <person name="Hultmark D."/>
            <person name="Huntley M.A."/>
            <person name="Jaffe D.B."/>
            <person name="Jagadeeshan S."/>
            <person name="Jeck W.R."/>
            <person name="Johnson J."/>
            <person name="Jones C.D."/>
            <person name="Jordan W.C."/>
            <person name="Karpen G.H."/>
            <person name="Kataoka E."/>
            <person name="Keightley P.D."/>
            <person name="Kheradpour P."/>
            <person name="Kirkness E.F."/>
            <person name="Koerich L.B."/>
            <person name="Kristiansen K."/>
            <person name="Kudrna D."/>
            <person name="Kulathinal R.J."/>
            <person name="Kumar S."/>
            <person name="Kwok R."/>
            <person name="Lander E."/>
            <person name="Langley C.H."/>
            <person name="Lapoint R."/>
            <person name="Lazzaro B.P."/>
            <person name="Lee S.J."/>
            <person name="Levesque L."/>
            <person name="Li R."/>
            <person name="Lin C.F."/>
            <person name="Lin M.F."/>
            <person name="Lindblad-Toh K."/>
            <person name="Llopart A."/>
            <person name="Long M."/>
            <person name="Low L."/>
            <person name="Lozovsky E."/>
            <person name="Lu J."/>
            <person name="Luo M."/>
            <person name="Machado C.A."/>
            <person name="Makalowski W."/>
            <person name="Marzo M."/>
            <person name="Matsuda M."/>
            <person name="Matzkin L."/>
            <person name="McAllister B."/>
            <person name="McBride C.S."/>
            <person name="McKernan B."/>
            <person name="McKernan K."/>
            <person name="Mendez-Lago M."/>
            <person name="Minx P."/>
            <person name="Mollenhauer M.U."/>
            <person name="Montooth K."/>
            <person name="Mount S.M."/>
            <person name="Mu X."/>
            <person name="Myers E."/>
            <person name="Negre B."/>
            <person name="Newfeld S."/>
            <person name="Nielsen R."/>
            <person name="Noor M.A."/>
            <person name="O'Grady P."/>
            <person name="Pachter L."/>
            <person name="Papaceit M."/>
            <person name="Parisi M.J."/>
            <person name="Parisi M."/>
            <person name="Parts L."/>
            <person name="Pedersen J.S."/>
            <person name="Pesole G."/>
            <person name="Phillippy A.M."/>
            <person name="Ponting C.P."/>
            <person name="Pop M."/>
            <person name="Porcelli D."/>
            <person name="Powell J.R."/>
            <person name="Prohaska S."/>
            <person name="Pruitt K."/>
            <person name="Puig M."/>
            <person name="Quesneville H."/>
            <person name="Ram K.R."/>
            <person name="Rand D."/>
            <person name="Rasmussen M.D."/>
            <person name="Reed L.K."/>
            <person name="Reenan R."/>
            <person name="Reily A."/>
            <person name="Remington K.A."/>
            <person name="Rieger T.T."/>
            <person name="Ritchie M.G."/>
            <person name="Robin C."/>
            <person name="Rogers Y.H."/>
            <person name="Rohde C."/>
            <person name="Rozas J."/>
            <person name="Rubenfield M.J."/>
            <person name="Ruiz A."/>
            <person name="Russo S."/>
            <person name="Salzberg S.L."/>
            <person name="Sanchez-Gracia A."/>
            <person name="Saranga D.J."/>
            <person name="Sato H."/>
            <person name="Schaeffer S.W."/>
            <person name="Schatz M.C."/>
            <person name="Schlenke T."/>
            <person name="Schwartz R."/>
            <person name="Segarra C."/>
            <person name="Singh R.S."/>
            <person name="Sirot L."/>
            <person name="Sirota M."/>
            <person name="Sisneros N.B."/>
            <person name="Smith C.D."/>
            <person name="Smith T.F."/>
            <person name="Spieth J."/>
            <person name="Stage D.E."/>
            <person name="Stark A."/>
            <person name="Stephan W."/>
            <person name="Strausberg R.L."/>
            <person name="Strempel S."/>
            <person name="Sturgill D."/>
            <person name="Sutton G."/>
            <person name="Sutton G.G."/>
            <person name="Tao W."/>
            <person name="Teichmann S."/>
            <person name="Tobari Y.N."/>
            <person name="Tomimura Y."/>
            <person name="Tsolas J.M."/>
            <person name="Valente V.L."/>
            <person name="Venter E."/>
            <person name="Venter J.C."/>
            <person name="Vicario S."/>
            <person name="Vieira F.G."/>
            <person name="Vilella A.J."/>
            <person name="Villasante A."/>
            <person name="Walenz B."/>
            <person name="Wang J."/>
            <person name="Wasserman M."/>
            <person name="Watts T."/>
            <person name="Wilson D."/>
            <person name="Wilson R.K."/>
            <person name="Wing R.A."/>
            <person name="Wolfner M.F."/>
            <person name="Wong A."/>
            <person name="Wong G.K."/>
            <person name="Wu C.I."/>
            <person name="Wu G."/>
            <person name="Yamamoto D."/>
            <person name="Yang H.P."/>
            <person name="Yang S.P."/>
            <person name="Yorke J.A."/>
            <person name="Yoshida K."/>
            <person name="Zdobnov E."/>
            <person name="Zhang P."/>
            <person name="Zhang Y."/>
            <person name="Zimin A.V."/>
            <person name="Baldwin J."/>
            <person name="Abdouelleil A."/>
            <person name="Abdulkadir J."/>
            <person name="Abebe A."/>
            <person name="Abera B."/>
            <person name="Abreu J."/>
            <person name="Acer S.C."/>
            <person name="Aftuck L."/>
            <person name="Alexander A."/>
            <person name="An P."/>
            <person name="Anderson E."/>
            <person name="Anderson S."/>
            <person name="Arachi H."/>
            <person name="Azer M."/>
            <person name="Bachantsang P."/>
            <person name="Barry A."/>
            <person name="Bayul T."/>
            <person name="Berlin A."/>
            <person name="Bessette D."/>
            <person name="Bloom T."/>
            <person name="Blye J."/>
            <person name="Boguslavskiy L."/>
            <person name="Bonnet C."/>
            <person name="Boukhgalter B."/>
            <person name="Bourzgui I."/>
            <person name="Brown A."/>
            <person name="Cahill P."/>
            <person name="Channer S."/>
            <person name="Cheshatsang Y."/>
            <person name="Chuda L."/>
            <person name="Citroen M."/>
            <person name="Collymore A."/>
            <person name="Cooke P."/>
            <person name="Costello M."/>
            <person name="D'Aco K."/>
            <person name="Daza R."/>
            <person name="De Haan G."/>
            <person name="DeGray S."/>
            <person name="DeMaso C."/>
            <person name="Dhargay N."/>
            <person name="Dooley K."/>
            <person name="Dooley E."/>
            <person name="Doricent M."/>
            <person name="Dorje P."/>
            <person name="Dorjee K."/>
            <person name="Dupes A."/>
            <person name="Elong R."/>
            <person name="Falk J."/>
            <person name="Farina A."/>
            <person name="Faro S."/>
            <person name="Ferguson D."/>
            <person name="Fisher S."/>
            <person name="Foley C.D."/>
            <person name="Franke A."/>
            <person name="Friedrich D."/>
            <person name="Gadbois L."/>
            <person name="Gearin G."/>
            <person name="Gearin C.R."/>
            <person name="Giannoukos G."/>
            <person name="Goode T."/>
            <person name="Graham J."/>
            <person name="Grandbois E."/>
            <person name="Grewal S."/>
            <person name="Gyaltsen K."/>
            <person name="Hafez N."/>
            <person name="Hagos B."/>
            <person name="Hall J."/>
            <person name="Henson C."/>
            <person name="Hollinger A."/>
            <person name="Honan T."/>
            <person name="Huard M.D."/>
            <person name="Hughes L."/>
            <person name="Hurhula B."/>
            <person name="Husby M.E."/>
            <person name="Kamat A."/>
            <person name="Kanga B."/>
            <person name="Kashin S."/>
            <person name="Khazanovich D."/>
            <person name="Kisner P."/>
            <person name="Lance K."/>
            <person name="Lara M."/>
            <person name="Lee W."/>
            <person name="Lennon N."/>
            <person name="Letendre F."/>
            <person name="LeVine R."/>
            <person name="Lipovsky A."/>
            <person name="Liu X."/>
            <person name="Liu J."/>
            <person name="Liu S."/>
            <person name="Lokyitsang T."/>
            <person name="Lokyitsang Y."/>
            <person name="Lubonja R."/>
            <person name="Lui A."/>
            <person name="MacDonald P."/>
            <person name="Magnisalis V."/>
            <person name="Maru K."/>
            <person name="Matthews C."/>
            <person name="McCusker W."/>
            <person name="McDonough S."/>
            <person name="Mehta T."/>
            <person name="Meldrim J."/>
            <person name="Meneus L."/>
            <person name="Mihai O."/>
            <person name="Mihalev A."/>
            <person name="Mihova T."/>
            <person name="Mittelman R."/>
            <person name="Mlenga V."/>
            <person name="Montmayeur A."/>
            <person name="Mulrain L."/>
            <person name="Navidi A."/>
            <person name="Naylor J."/>
            <person name="Negash T."/>
            <person name="Nguyen T."/>
            <person name="Nguyen N."/>
            <person name="Nicol R."/>
            <person name="Norbu C."/>
            <person name="Norbu N."/>
            <person name="Novod N."/>
            <person name="O'Neill B."/>
            <person name="Osman S."/>
            <person name="Markiewicz E."/>
            <person name="Oyono O.L."/>
            <person name="Patti C."/>
            <person name="Phunkhang P."/>
            <person name="Pierre F."/>
            <person name="Priest M."/>
            <person name="Raghuraman S."/>
            <person name="Rege F."/>
            <person name="Reyes R."/>
            <person name="Rise C."/>
            <person name="Rogov P."/>
            <person name="Ross K."/>
            <person name="Ryan E."/>
            <person name="Settipalli S."/>
            <person name="Shea T."/>
            <person name="Sherpa N."/>
            <person name="Shi L."/>
            <person name="Shih D."/>
            <person name="Sparrow T."/>
            <person name="Spaulding J."/>
            <person name="Stalker J."/>
            <person name="Stange-Thomann N."/>
            <person name="Stavropoulos S."/>
            <person name="Stone C."/>
            <person name="Strader C."/>
            <person name="Tesfaye S."/>
            <person name="Thomson T."/>
            <person name="Thoulutsang Y."/>
            <person name="Thoulutsang D."/>
            <person name="Topham K."/>
            <person name="Topping I."/>
            <person name="Tsamla T."/>
            <person name="Vassiliev H."/>
            <person name="Vo A."/>
            <person name="Wangchuk T."/>
            <person name="Wangdi T."/>
            <person name="Weiand M."/>
            <person name="Wilkinson J."/>
            <person name="Wilson A."/>
            <person name="Yadav S."/>
            <person name="Young G."/>
            <person name="Yu Q."/>
            <person name="Zembek L."/>
            <person name="Zhong D."/>
            <person name="Zimmer A."/>
            <person name="Zwirko Z."/>
            <person name="Jaffe D.B."/>
            <person name="Alvarez P."/>
            <person name="Brockman W."/>
            <person name="Butler J."/>
            <person name="Chin C."/>
            <person name="Gnerre S."/>
            <person name="Grabherr M."/>
            <person name="Kleber M."/>
            <person name="Mauceli E."/>
            <person name="MacCallum I."/>
        </authorList>
    </citation>
    <scope>NUCLEOTIDE SEQUENCE [LARGE SCALE GENOMIC DNA]</scope>
    <source>
        <strain evidence="7">Tucson 15081-1352.22</strain>
    </source>
</reference>
<dbReference type="EMBL" id="CH933809">
    <property type="protein sequence ID" value="EDW17681.2"/>
    <property type="molecule type" value="Genomic_DNA"/>
</dbReference>
<dbReference type="GO" id="GO:0016180">
    <property type="term" value="P:snRNA processing"/>
    <property type="evidence" value="ECO:0007669"/>
    <property type="project" value="InterPro"/>
</dbReference>
<evidence type="ECO:0000256" key="3">
    <source>
        <dbReference type="ARBA" id="ARBA00016811"/>
    </source>
</evidence>
<dbReference type="KEGG" id="dmo:Dmoj_GI12508"/>
<dbReference type="PANTHER" id="PTHR16055">
    <property type="entry name" value="INTEGRATOR COMPLEX SUBUNIT 10"/>
    <property type="match status" value="1"/>
</dbReference>
<dbReference type="PANTHER" id="PTHR16055:SF2">
    <property type="entry name" value="INTEGRATOR COMPLEX SUBUNIT 10"/>
    <property type="match status" value="1"/>
</dbReference>
<name>B4KYA2_DROMO</name>
<dbReference type="AlphaFoldDB" id="B4KYA2"/>
<feature type="compositionally biased region" description="Low complexity" evidence="5">
    <location>
        <begin position="588"/>
        <end position="609"/>
    </location>
</feature>
<comment type="subcellular location">
    <subcellularLocation>
        <location evidence="1">Nucleus</location>
    </subcellularLocation>
</comment>
<dbReference type="InParanoid" id="B4KYA2"/>
<dbReference type="HOGENOM" id="CLU_023740_0_0_1"/>
<dbReference type="Pfam" id="PF21045">
    <property type="entry name" value="INT10"/>
    <property type="match status" value="2"/>
</dbReference>
<evidence type="ECO:0000256" key="2">
    <source>
        <dbReference type="ARBA" id="ARBA00010391"/>
    </source>
</evidence>
<sequence>MPSQFSIFAVCTSLITGVCKFSFVAITMTSVDENEMYMVRQAQSLRKTDPSSAKAWILTAKTLYPNAFNVQYEAYLLERDAKNSEMAAQYFSLIATNFTNQHAELWQEVNALTSALRNETENTPEQEFYVKMYKHLTPEVQHSIFVHTISNCGDNLQQCIHSYILMFNKFPKTAVTQAPRLLEMLAEGMKADPDVYQRMLVEEVLPLIQNKPPELNPVLACRLYTNSLEYYLRQIMDDEKCDTTEAWKNIFKVLMLCGQMMGWEPFLPFSKQVNQNVYWDKLVKILRGSPAGSSQVLFYATTLFIYSLHGYIRKLRIEDAEVSHVLVEGFIEWTPEGGEVQSMDWTPEGAEVQSMEPPKFSATTAISQELSEAFLHAARCWQLLNTEQFQRNFSQLMLALPLAPWISRFLFDLAIYFGHRDEANKLMADMTTQSTLVQSLQILSLNLMQGSMTLQGFQCILKILAELPATSGQLLENISLKSHRHMIFLPLTKIALIQYCTRAITSRLSRMLFEPNCSDRLLGDLLALLQLNPDKDILLKQHIFNLITQRKSFNLHILSNYIIATDIIEELAYIWNTQQQDDVNFELTGSPTGSGASGGANTPAAAAAAQPRRIGTRGADKGARDEFKSLIRQQIARCNEHVPTLVANFITQEHLTLVQHIFGMAPPVETIVIK</sequence>
<proteinExistence type="inferred from homology"/>
<comment type="similarity">
    <text evidence="2">Belongs to the Integrator subunit 10 family.</text>
</comment>
<gene>
    <name evidence="6" type="primary">Dmoj\GI12508</name>
    <name evidence="6" type="ORF">Dmoj_GI12508</name>
</gene>
<evidence type="ECO:0000256" key="1">
    <source>
        <dbReference type="ARBA" id="ARBA00004123"/>
    </source>
</evidence>
<accession>B4KYA2</accession>
<dbReference type="GO" id="GO:0160240">
    <property type="term" value="P:RNA polymerase II transcription initiation surveillance"/>
    <property type="evidence" value="ECO:0007669"/>
    <property type="project" value="EnsemblMetazoa"/>
</dbReference>
<organism evidence="6 7">
    <name type="scientific">Drosophila mojavensis</name>
    <name type="common">Fruit fly</name>
    <dbReference type="NCBI Taxonomy" id="7230"/>
    <lineage>
        <taxon>Eukaryota</taxon>
        <taxon>Metazoa</taxon>
        <taxon>Ecdysozoa</taxon>
        <taxon>Arthropoda</taxon>
        <taxon>Hexapoda</taxon>
        <taxon>Insecta</taxon>
        <taxon>Pterygota</taxon>
        <taxon>Neoptera</taxon>
        <taxon>Endopterygota</taxon>
        <taxon>Diptera</taxon>
        <taxon>Brachycera</taxon>
        <taxon>Muscomorpha</taxon>
        <taxon>Ephydroidea</taxon>
        <taxon>Drosophilidae</taxon>
        <taxon>Drosophila</taxon>
    </lineage>
</organism>
<dbReference type="FunCoup" id="B4KYA2">
    <property type="interactions" value="1605"/>
</dbReference>
<dbReference type="eggNOG" id="ENOG502QQ28">
    <property type="taxonomic scope" value="Eukaryota"/>
</dbReference>
<keyword evidence="4" id="KW-0539">Nucleus</keyword>
<dbReference type="GO" id="GO:0160232">
    <property type="term" value="C:INTAC complex"/>
    <property type="evidence" value="ECO:0007669"/>
    <property type="project" value="EnsemblMetazoa"/>
</dbReference>
<dbReference type="GO" id="GO:0032039">
    <property type="term" value="C:integrator complex"/>
    <property type="evidence" value="ECO:0007669"/>
    <property type="project" value="EnsemblMetazoa"/>
</dbReference>